<organism evidence="2 3">
    <name type="scientific">Nitzschia inconspicua</name>
    <dbReference type="NCBI Taxonomy" id="303405"/>
    <lineage>
        <taxon>Eukaryota</taxon>
        <taxon>Sar</taxon>
        <taxon>Stramenopiles</taxon>
        <taxon>Ochrophyta</taxon>
        <taxon>Bacillariophyta</taxon>
        <taxon>Bacillariophyceae</taxon>
        <taxon>Bacillariophycidae</taxon>
        <taxon>Bacillariales</taxon>
        <taxon>Bacillariaceae</taxon>
        <taxon>Nitzschia</taxon>
    </lineage>
</organism>
<dbReference type="EMBL" id="JAGRRH010000019">
    <property type="protein sequence ID" value="KAG7349399.1"/>
    <property type="molecule type" value="Genomic_DNA"/>
</dbReference>
<sequence>MANYQNAYPALPGLASGAPDSPAAAIAAGAPLNDGDMDAATRQAKRRRVLHEANPPRATNQEVQDAVKRELCVHMENATGAAGIPPWALAMQNQLNDMQSIQRNAATFAPDHAIFPVRNAAGNLPVGFPNNRLELDNLTPAQLQIRLNFYGLPAAPAATRLERLKMHLGIRP</sequence>
<accession>A0A9K3KSW1</accession>
<reference evidence="2" key="1">
    <citation type="journal article" date="2021" name="Sci. Rep.">
        <title>Diploid genomic architecture of Nitzschia inconspicua, an elite biomass production diatom.</title>
        <authorList>
            <person name="Oliver A."/>
            <person name="Podell S."/>
            <person name="Pinowska A."/>
            <person name="Traller J.C."/>
            <person name="Smith S.R."/>
            <person name="McClure R."/>
            <person name="Beliaev A."/>
            <person name="Bohutskyi P."/>
            <person name="Hill E.A."/>
            <person name="Rabines A."/>
            <person name="Zheng H."/>
            <person name="Allen L.Z."/>
            <person name="Kuo A."/>
            <person name="Grigoriev I.V."/>
            <person name="Allen A.E."/>
            <person name="Hazlebeck D."/>
            <person name="Allen E.E."/>
        </authorList>
    </citation>
    <scope>NUCLEOTIDE SEQUENCE</scope>
    <source>
        <strain evidence="2">Hildebrandi</strain>
    </source>
</reference>
<reference evidence="2" key="2">
    <citation type="submission" date="2021-04" db="EMBL/GenBank/DDBJ databases">
        <authorList>
            <person name="Podell S."/>
        </authorList>
    </citation>
    <scope>NUCLEOTIDE SEQUENCE</scope>
    <source>
        <strain evidence="2">Hildebrandi</strain>
    </source>
</reference>
<name>A0A9K3KSW1_9STRA</name>
<protein>
    <submittedName>
        <fullName evidence="2">Uncharacterized protein</fullName>
    </submittedName>
</protein>
<keyword evidence="3" id="KW-1185">Reference proteome</keyword>
<evidence type="ECO:0000256" key="1">
    <source>
        <dbReference type="SAM" id="MobiDB-lite"/>
    </source>
</evidence>
<feature type="region of interest" description="Disordered" evidence="1">
    <location>
        <begin position="27"/>
        <end position="63"/>
    </location>
</feature>
<gene>
    <name evidence="2" type="ORF">IV203_011996</name>
</gene>
<comment type="caution">
    <text evidence="2">The sequence shown here is derived from an EMBL/GenBank/DDBJ whole genome shotgun (WGS) entry which is preliminary data.</text>
</comment>
<dbReference type="AlphaFoldDB" id="A0A9K3KSW1"/>
<dbReference type="Proteomes" id="UP000693970">
    <property type="component" value="Unassembled WGS sequence"/>
</dbReference>
<proteinExistence type="predicted"/>
<evidence type="ECO:0000313" key="2">
    <source>
        <dbReference type="EMBL" id="KAG7349399.1"/>
    </source>
</evidence>
<evidence type="ECO:0000313" key="3">
    <source>
        <dbReference type="Proteomes" id="UP000693970"/>
    </source>
</evidence>